<dbReference type="PANTHER" id="PTHR24049">
    <property type="entry name" value="CRUMBS FAMILY MEMBER"/>
    <property type="match status" value="1"/>
</dbReference>
<feature type="domain" description="EGF-like" evidence="7">
    <location>
        <begin position="435"/>
        <end position="471"/>
    </location>
</feature>
<dbReference type="InterPro" id="IPR000152">
    <property type="entry name" value="EGF-type_Asp/Asn_hydroxyl_site"/>
</dbReference>
<dbReference type="PROSITE" id="PS50026">
    <property type="entry name" value="EGF_3"/>
    <property type="match status" value="3"/>
</dbReference>
<dbReference type="EMBL" id="CAJNOC010001399">
    <property type="protein sequence ID" value="CAF0861608.1"/>
    <property type="molecule type" value="Genomic_DNA"/>
</dbReference>
<evidence type="ECO:0000256" key="2">
    <source>
        <dbReference type="ARBA" id="ARBA00022737"/>
    </source>
</evidence>
<reference evidence="8" key="1">
    <citation type="submission" date="2021-02" db="EMBL/GenBank/DDBJ databases">
        <authorList>
            <person name="Nowell W R."/>
        </authorList>
    </citation>
    <scope>NUCLEOTIDE SEQUENCE</scope>
    <source>
        <strain evidence="8">Ploen Becks lab</strain>
    </source>
</reference>
<comment type="caution">
    <text evidence="8">The sequence shown here is derived from an EMBL/GenBank/DDBJ whole genome shotgun (WGS) entry which is preliminary data.</text>
</comment>
<feature type="chain" id="PRO_5032363513" description="EGF-like domain-containing protein" evidence="6">
    <location>
        <begin position="21"/>
        <end position="615"/>
    </location>
</feature>
<dbReference type="PROSITE" id="PS00022">
    <property type="entry name" value="EGF_1"/>
    <property type="match status" value="2"/>
</dbReference>
<comment type="caution">
    <text evidence="4">Lacks conserved residue(s) required for the propagation of feature annotation.</text>
</comment>
<keyword evidence="5" id="KW-1133">Transmembrane helix</keyword>
<feature type="domain" description="EGF-like" evidence="7">
    <location>
        <begin position="473"/>
        <end position="515"/>
    </location>
</feature>
<keyword evidence="5" id="KW-0812">Transmembrane</keyword>
<evidence type="ECO:0000259" key="7">
    <source>
        <dbReference type="PROSITE" id="PS50026"/>
    </source>
</evidence>
<name>A0A813WSR3_9BILA</name>
<dbReference type="InterPro" id="IPR036322">
    <property type="entry name" value="WD40_repeat_dom_sf"/>
</dbReference>
<evidence type="ECO:0000256" key="3">
    <source>
        <dbReference type="ARBA" id="ARBA00023157"/>
    </source>
</evidence>
<keyword evidence="5" id="KW-0472">Membrane</keyword>
<dbReference type="SUPFAM" id="SSF57196">
    <property type="entry name" value="EGF/Laminin"/>
    <property type="match status" value="3"/>
</dbReference>
<dbReference type="InterPro" id="IPR001881">
    <property type="entry name" value="EGF-like_Ca-bd_dom"/>
</dbReference>
<feature type="disulfide bond" evidence="4">
    <location>
        <begin position="543"/>
        <end position="552"/>
    </location>
</feature>
<dbReference type="InterPro" id="IPR000742">
    <property type="entry name" value="EGF"/>
</dbReference>
<sequence length="615" mass="69526">MLRNLLILSFLASILNLSMAKIYVSGSSDMQIKIWNDSSLMVSRNISQRITCMDVDLLNYFVIVGTDNGKLINWQLESDSTISDNGNELTEVKSVLVLNSSYCLAGYNEFIIFWSLSDLKQIQKISDTRFGNIVDMKNLSSENIVLIINKQKNIIVFSLINNTILRVNLVNEEGSLDILNRSFIFAPCVVNVAGDFCLFNLKNDCSLSKTNLKDFMRYNIFPALKILNESFGIYSSYDTNSFKSQFGFVNFKTTFYTDKFTNINKILSLDILNDFIIAGHENGSISHFNKDDLKLIKTFIGHSPGFSTRVVKKFIDTSLIQSKFSTLSTNTALKTEITTYSSETTTKIYQTGVTSNLPTTIQTTALSTISKSEISKAETSTLLSNLRHFSFGSSLTTEIATNTFYTKLNNQINQSFSIFTENTNEFLKILNSKIDLNDCISNCSGNGICKLDDNSKYVCECFRNFVGSKCEINILPCFSNPCRNNGRCINNNKSYTCNCFSENNQSSLYIGKNCENKVDLCEDEKCSDNGVCFDSGKLAKCKCFRFYSGIKCEILSSEIQIYKILIRTSSIIAIIILIMTYLLMFFCDLINLLDRKKTKTKKYSTKNITKLRYIN</sequence>
<evidence type="ECO:0000256" key="5">
    <source>
        <dbReference type="SAM" id="Phobius"/>
    </source>
</evidence>
<keyword evidence="9" id="KW-1185">Reference proteome</keyword>
<evidence type="ECO:0000256" key="1">
    <source>
        <dbReference type="ARBA" id="ARBA00022536"/>
    </source>
</evidence>
<gene>
    <name evidence="8" type="ORF">OXX778_LOCUS9471</name>
</gene>
<dbReference type="SUPFAM" id="SSF50978">
    <property type="entry name" value="WD40 repeat-like"/>
    <property type="match status" value="1"/>
</dbReference>
<dbReference type="SMART" id="SM00179">
    <property type="entry name" value="EGF_CA"/>
    <property type="match status" value="3"/>
</dbReference>
<feature type="signal peptide" evidence="6">
    <location>
        <begin position="1"/>
        <end position="20"/>
    </location>
</feature>
<dbReference type="AlphaFoldDB" id="A0A813WSR3"/>
<organism evidence="8 9">
    <name type="scientific">Brachionus calyciflorus</name>
    <dbReference type="NCBI Taxonomy" id="104777"/>
    <lineage>
        <taxon>Eukaryota</taxon>
        <taxon>Metazoa</taxon>
        <taxon>Spiralia</taxon>
        <taxon>Gnathifera</taxon>
        <taxon>Rotifera</taxon>
        <taxon>Eurotatoria</taxon>
        <taxon>Monogononta</taxon>
        <taxon>Pseudotrocha</taxon>
        <taxon>Ploima</taxon>
        <taxon>Brachionidae</taxon>
        <taxon>Brachionus</taxon>
    </lineage>
</organism>
<dbReference type="Gene3D" id="2.10.25.10">
    <property type="entry name" value="Laminin"/>
    <property type="match status" value="2"/>
</dbReference>
<keyword evidence="1 4" id="KW-0245">EGF-like domain</keyword>
<keyword evidence="6" id="KW-0732">Signal</keyword>
<proteinExistence type="predicted"/>
<feature type="disulfide bond" evidence="4">
    <location>
        <begin position="461"/>
        <end position="470"/>
    </location>
</feature>
<feature type="domain" description="EGF-like" evidence="7">
    <location>
        <begin position="517"/>
        <end position="553"/>
    </location>
</feature>
<keyword evidence="3 4" id="KW-1015">Disulfide bond</keyword>
<feature type="transmembrane region" description="Helical" evidence="5">
    <location>
        <begin position="571"/>
        <end position="593"/>
    </location>
</feature>
<dbReference type="OrthoDB" id="286301at2759"/>
<evidence type="ECO:0000256" key="4">
    <source>
        <dbReference type="PROSITE-ProRule" id="PRU00076"/>
    </source>
</evidence>
<evidence type="ECO:0000256" key="6">
    <source>
        <dbReference type="SAM" id="SignalP"/>
    </source>
</evidence>
<protein>
    <recommendedName>
        <fullName evidence="7">EGF-like domain-containing protein</fullName>
    </recommendedName>
</protein>
<feature type="disulfide bond" evidence="4">
    <location>
        <begin position="439"/>
        <end position="449"/>
    </location>
</feature>
<evidence type="ECO:0000313" key="9">
    <source>
        <dbReference type="Proteomes" id="UP000663879"/>
    </source>
</evidence>
<dbReference type="CDD" id="cd00054">
    <property type="entry name" value="EGF_CA"/>
    <property type="match status" value="1"/>
</dbReference>
<dbReference type="PROSITE" id="PS00010">
    <property type="entry name" value="ASX_HYDROXYL"/>
    <property type="match status" value="1"/>
</dbReference>
<keyword evidence="2" id="KW-0677">Repeat</keyword>
<dbReference type="GO" id="GO:0005509">
    <property type="term" value="F:calcium ion binding"/>
    <property type="evidence" value="ECO:0007669"/>
    <property type="project" value="InterPro"/>
</dbReference>
<dbReference type="InterPro" id="IPR051022">
    <property type="entry name" value="Notch_Cell-Fate_Det"/>
</dbReference>
<evidence type="ECO:0000313" key="8">
    <source>
        <dbReference type="EMBL" id="CAF0861608.1"/>
    </source>
</evidence>
<dbReference type="SMART" id="SM00181">
    <property type="entry name" value="EGF"/>
    <property type="match status" value="3"/>
</dbReference>
<dbReference type="Gene3D" id="2.130.10.10">
    <property type="entry name" value="YVTN repeat-like/Quinoprotein amine dehydrogenase"/>
    <property type="match status" value="1"/>
</dbReference>
<dbReference type="InterPro" id="IPR015943">
    <property type="entry name" value="WD40/YVTN_repeat-like_dom_sf"/>
</dbReference>
<dbReference type="Proteomes" id="UP000663879">
    <property type="component" value="Unassembled WGS sequence"/>
</dbReference>
<accession>A0A813WSR3</accession>